<evidence type="ECO:0000256" key="1">
    <source>
        <dbReference type="SAM" id="Phobius"/>
    </source>
</evidence>
<dbReference type="InterPro" id="IPR038765">
    <property type="entry name" value="Papain-like_cys_pep_sf"/>
</dbReference>
<dbReference type="Pfam" id="PF01841">
    <property type="entry name" value="Transglut_core"/>
    <property type="match status" value="1"/>
</dbReference>
<keyword evidence="4" id="KW-1185">Reference proteome</keyword>
<proteinExistence type="predicted"/>
<accession>A0ABP7G069</accession>
<keyword evidence="1" id="KW-1133">Transmembrane helix</keyword>
<sequence length="746" mass="78677">MLVLLLAFAVTFGGLHTILEGGAWLVLCLVLAVLVFGGGLAVRTLLRGHPVVARIAGPLAGAMLAAAAIVIRFASDAALLGFIPTAAVVDRFRHLIRDAGYSITWQNVPATADEPISFLLAAGATALLLAAEIFAFSLRLPALAGLPLAAIFLVPGMTPEGTTDGWLFAASALAYLALLLVGRAQVGRAGQLVPTVAIGVAAVLSGLVLPGALPSTDLTATSSGLGPTVSTGVNPMLRLGDDLRSTDIHVALTYSTVSGRGEYLRLVEVSDFFSSDWGPSQPSLDSQNRPVDFPRPPGLAVGVTTENEVTYVYVANLVSPWLPVPYPASSITGLDGSWQYLPESFTVASNLSLARGEDYTVSSVVLTPTPDQLLAAGSRVPDGFGEYLSLPPDTPGIIAATAREVTAGESSNYERALALQEYLRSAPFQYSESAPVTDGYDGTGVDVVAAFLEQHRGYCIHFASAMAVMARELGIPSRIIVGFQPGALQNGSDRGRRLFEVTTKDLHAWPELYFAGIGWVRFEPTPSRGNIPDYANATTPGVPVVQGPPAVPSNPESGLDDGSAPQIDQGPTVVRWLSSGQLSSWLAIGGVVVLLFGIVFLPAGLRWMRRRRRLAALRAGRGTAASAWHEVMESAEDIGVTVSRTLTPREAVARLHRVRGMSDAGREALDRIGRAIEREGYGRPTRDGTAGYGESRVIDVRSGLADDLAIVLRCLKAGADGNDRLRATMLPPSLVSRTVKLVGRLA</sequence>
<dbReference type="SUPFAM" id="SSF54001">
    <property type="entry name" value="Cysteine proteinases"/>
    <property type="match status" value="1"/>
</dbReference>
<dbReference type="InterPro" id="IPR021878">
    <property type="entry name" value="TgpA_N"/>
</dbReference>
<keyword evidence="1" id="KW-0472">Membrane</keyword>
<feature type="transmembrane region" description="Helical" evidence="1">
    <location>
        <begin position="165"/>
        <end position="181"/>
    </location>
</feature>
<protein>
    <submittedName>
        <fullName evidence="3">DUF3488 and transglutaminase-like domain-containing protein</fullName>
    </submittedName>
</protein>
<feature type="transmembrane region" description="Helical" evidence="1">
    <location>
        <begin position="51"/>
        <end position="74"/>
    </location>
</feature>
<dbReference type="Pfam" id="PF11992">
    <property type="entry name" value="TgpA_N"/>
    <property type="match status" value="1"/>
</dbReference>
<feature type="transmembrane region" description="Helical" evidence="1">
    <location>
        <begin position="193"/>
        <end position="213"/>
    </location>
</feature>
<dbReference type="PANTHER" id="PTHR42736:SF1">
    <property type="entry name" value="PROTEIN-GLUTAMINE GAMMA-GLUTAMYLTRANSFERASE"/>
    <property type="match status" value="1"/>
</dbReference>
<name>A0ABP7G069_9MICO</name>
<organism evidence="3 4">
    <name type="scientific">Leifsonella bigeumensis</name>
    <dbReference type="NCBI Taxonomy" id="433643"/>
    <lineage>
        <taxon>Bacteria</taxon>
        <taxon>Bacillati</taxon>
        <taxon>Actinomycetota</taxon>
        <taxon>Actinomycetes</taxon>
        <taxon>Micrococcales</taxon>
        <taxon>Microbacteriaceae</taxon>
        <taxon>Leifsonella</taxon>
    </lineage>
</organism>
<feature type="transmembrane region" description="Helical" evidence="1">
    <location>
        <begin position="585"/>
        <end position="605"/>
    </location>
</feature>
<dbReference type="Gene3D" id="3.10.620.30">
    <property type="match status" value="1"/>
</dbReference>
<gene>
    <name evidence="3" type="ORF">GCM10022239_27270</name>
</gene>
<dbReference type="InterPro" id="IPR052901">
    <property type="entry name" value="Bact_TGase-like"/>
</dbReference>
<feature type="domain" description="Transglutaminase-like" evidence="2">
    <location>
        <begin position="451"/>
        <end position="526"/>
    </location>
</feature>
<comment type="caution">
    <text evidence="3">The sequence shown here is derived from an EMBL/GenBank/DDBJ whole genome shotgun (WGS) entry which is preliminary data.</text>
</comment>
<reference evidence="4" key="1">
    <citation type="journal article" date="2019" name="Int. J. Syst. Evol. Microbiol.">
        <title>The Global Catalogue of Microorganisms (GCM) 10K type strain sequencing project: providing services to taxonomists for standard genome sequencing and annotation.</title>
        <authorList>
            <consortium name="The Broad Institute Genomics Platform"/>
            <consortium name="The Broad Institute Genome Sequencing Center for Infectious Disease"/>
            <person name="Wu L."/>
            <person name="Ma J."/>
        </authorList>
    </citation>
    <scope>NUCLEOTIDE SEQUENCE [LARGE SCALE GENOMIC DNA]</scope>
    <source>
        <strain evidence="4">JCM 16949</strain>
    </source>
</reference>
<evidence type="ECO:0000313" key="4">
    <source>
        <dbReference type="Proteomes" id="UP001501004"/>
    </source>
</evidence>
<dbReference type="EMBL" id="BAABAE010000005">
    <property type="protein sequence ID" value="GAA3750579.1"/>
    <property type="molecule type" value="Genomic_DNA"/>
</dbReference>
<evidence type="ECO:0000259" key="2">
    <source>
        <dbReference type="SMART" id="SM00460"/>
    </source>
</evidence>
<evidence type="ECO:0000313" key="3">
    <source>
        <dbReference type="EMBL" id="GAA3750579.1"/>
    </source>
</evidence>
<keyword evidence="1" id="KW-0812">Transmembrane</keyword>
<dbReference type="SMART" id="SM00460">
    <property type="entry name" value="TGc"/>
    <property type="match status" value="1"/>
</dbReference>
<feature type="transmembrane region" description="Helical" evidence="1">
    <location>
        <begin position="142"/>
        <end position="159"/>
    </location>
</feature>
<feature type="transmembrane region" description="Helical" evidence="1">
    <location>
        <begin position="23"/>
        <end position="42"/>
    </location>
</feature>
<dbReference type="Proteomes" id="UP001501004">
    <property type="component" value="Unassembled WGS sequence"/>
</dbReference>
<dbReference type="PANTHER" id="PTHR42736">
    <property type="entry name" value="PROTEIN-GLUTAMINE GAMMA-GLUTAMYLTRANSFERASE"/>
    <property type="match status" value="1"/>
</dbReference>
<dbReference type="InterPro" id="IPR002931">
    <property type="entry name" value="Transglutaminase-like"/>
</dbReference>
<feature type="transmembrane region" description="Helical" evidence="1">
    <location>
        <begin position="116"/>
        <end position="135"/>
    </location>
</feature>